<comment type="similarity">
    <text evidence="1">Belongs to the GILT family.</text>
</comment>
<dbReference type="Pfam" id="PF03227">
    <property type="entry name" value="GILT"/>
    <property type="match status" value="1"/>
</dbReference>
<dbReference type="GO" id="GO:0016671">
    <property type="term" value="F:oxidoreductase activity, acting on a sulfur group of donors, disulfide as acceptor"/>
    <property type="evidence" value="ECO:0007669"/>
    <property type="project" value="InterPro"/>
</dbReference>
<dbReference type="Gene3D" id="3.40.30.10">
    <property type="entry name" value="Glutaredoxin"/>
    <property type="match status" value="1"/>
</dbReference>
<dbReference type="PANTHER" id="PTHR13234">
    <property type="entry name" value="GAMMA-INTERFERON INDUCIBLE LYSOSOMAL THIOL REDUCTASE GILT"/>
    <property type="match status" value="1"/>
</dbReference>
<dbReference type="EMBL" id="JAYWIO010000001">
    <property type="protein sequence ID" value="KAK7287223.1"/>
    <property type="molecule type" value="Genomic_DNA"/>
</dbReference>
<protein>
    <submittedName>
        <fullName evidence="4">Uncharacterized protein</fullName>
    </submittedName>
</protein>
<feature type="signal peptide" evidence="3">
    <location>
        <begin position="1"/>
        <end position="26"/>
    </location>
</feature>
<evidence type="ECO:0000256" key="3">
    <source>
        <dbReference type="SAM" id="SignalP"/>
    </source>
</evidence>
<evidence type="ECO:0000256" key="2">
    <source>
        <dbReference type="ARBA" id="ARBA00023180"/>
    </source>
</evidence>
<comment type="caution">
    <text evidence="4">The sequence shown here is derived from an EMBL/GenBank/DDBJ whole genome shotgun (WGS) entry which is preliminary data.</text>
</comment>
<feature type="chain" id="PRO_5042923654" evidence="3">
    <location>
        <begin position="27"/>
        <end position="230"/>
    </location>
</feature>
<evidence type="ECO:0000256" key="1">
    <source>
        <dbReference type="ARBA" id="ARBA00005679"/>
    </source>
</evidence>
<gene>
    <name evidence="4" type="ORF">RIF29_00363</name>
</gene>
<reference evidence="4 5" key="1">
    <citation type="submission" date="2024-01" db="EMBL/GenBank/DDBJ databases">
        <title>The genomes of 5 underutilized Papilionoideae crops provide insights into root nodulation and disease resistanc.</title>
        <authorList>
            <person name="Yuan L."/>
        </authorList>
    </citation>
    <scope>NUCLEOTIDE SEQUENCE [LARGE SCALE GENOMIC DNA]</scope>
    <source>
        <strain evidence="4">ZHUSHIDOU_FW_LH</strain>
        <tissue evidence="4">Leaf</tissue>
    </source>
</reference>
<organism evidence="4 5">
    <name type="scientific">Crotalaria pallida</name>
    <name type="common">Smooth rattlebox</name>
    <name type="synonym">Crotalaria striata</name>
    <dbReference type="NCBI Taxonomy" id="3830"/>
    <lineage>
        <taxon>Eukaryota</taxon>
        <taxon>Viridiplantae</taxon>
        <taxon>Streptophyta</taxon>
        <taxon>Embryophyta</taxon>
        <taxon>Tracheophyta</taxon>
        <taxon>Spermatophyta</taxon>
        <taxon>Magnoliopsida</taxon>
        <taxon>eudicotyledons</taxon>
        <taxon>Gunneridae</taxon>
        <taxon>Pentapetalae</taxon>
        <taxon>rosids</taxon>
        <taxon>fabids</taxon>
        <taxon>Fabales</taxon>
        <taxon>Fabaceae</taxon>
        <taxon>Papilionoideae</taxon>
        <taxon>50 kb inversion clade</taxon>
        <taxon>genistoids sensu lato</taxon>
        <taxon>core genistoids</taxon>
        <taxon>Crotalarieae</taxon>
        <taxon>Crotalaria</taxon>
    </lineage>
</organism>
<dbReference type="Proteomes" id="UP001372338">
    <property type="component" value="Unassembled WGS sequence"/>
</dbReference>
<dbReference type="PANTHER" id="PTHR13234:SF27">
    <property type="entry name" value="GAMMA INTERFERON INDUCIBLE LYSOSOMAL THIOL REDUCTASE"/>
    <property type="match status" value="1"/>
</dbReference>
<proteinExistence type="inferred from homology"/>
<accession>A0AAN9P6H5</accession>
<dbReference type="InterPro" id="IPR004911">
    <property type="entry name" value="Interferon-induced_GILT"/>
</dbReference>
<evidence type="ECO:0000313" key="4">
    <source>
        <dbReference type="EMBL" id="KAK7287223.1"/>
    </source>
</evidence>
<sequence>MVSQKRACIIVLALLFPFIFFHQCDGASHPSDSHADSRSADFTSNDPNEKVNVSVYYESLCTPCAKFIIKYLQEIFYQDIISIVNLHLVPWAGSHVNDANNSIICQNGPDECKLNSVEACAINIFNVDKYYYLINCIEYLAIEGRQKNWKSCISQLGLPNERIMNCYNSGNATELAQKYINETSFLSPPPTFLPWVVVNNQPLEKEYQNVISYVCKDYRGTAVPEACNLR</sequence>
<keyword evidence="2" id="KW-0325">Glycoprotein</keyword>
<name>A0AAN9P6H5_CROPI</name>
<evidence type="ECO:0000313" key="5">
    <source>
        <dbReference type="Proteomes" id="UP001372338"/>
    </source>
</evidence>
<keyword evidence="5" id="KW-1185">Reference proteome</keyword>
<dbReference type="AlphaFoldDB" id="A0AAN9P6H5"/>
<keyword evidence="3" id="KW-0732">Signal</keyword>